<dbReference type="HOGENOM" id="CLU_1830984_0_0_11"/>
<organism evidence="1 2">
    <name type="scientific">Pseudarthrobacter chlorophenolicus (strain ATCC 700700 / DSM 12829 / CIP 107037 / JCM 12360 / KCTC 9906 / NCIMB 13794 / A6)</name>
    <name type="common">Arthrobacter chlorophenolicus</name>
    <dbReference type="NCBI Taxonomy" id="452863"/>
    <lineage>
        <taxon>Bacteria</taxon>
        <taxon>Bacillati</taxon>
        <taxon>Actinomycetota</taxon>
        <taxon>Actinomycetes</taxon>
        <taxon>Micrococcales</taxon>
        <taxon>Micrococcaceae</taxon>
        <taxon>Pseudarthrobacter</taxon>
    </lineage>
</organism>
<geneLocation type="plasmid" evidence="1 2">
    <name>pACHL01</name>
</geneLocation>
<dbReference type="Proteomes" id="UP000002505">
    <property type="component" value="Plasmid pACHL01"/>
</dbReference>
<dbReference type="RefSeq" id="WP_012623260.1">
    <property type="nucleotide sequence ID" value="NC_011879.1"/>
</dbReference>
<evidence type="ECO:0000313" key="2">
    <source>
        <dbReference type="Proteomes" id="UP000002505"/>
    </source>
</evidence>
<accession>B8HIJ6</accession>
<gene>
    <name evidence="1" type="ordered locus">Achl_4292</name>
</gene>
<name>B8HIJ6_PSECP</name>
<sequence>MTTWPFAQPGGITDPPFTSEDPLVCAHQALRLKSLLREFAGRYAETWVVLNRLEIVYLCAGRRVDADRVHQDKLKLAYIRPPSPEEGYGFFGRLRWWWDVNREEMHYRRGQLAVEHHLADLDRLAPWKIEQDADALWGTA</sequence>
<protein>
    <submittedName>
        <fullName evidence="1">Uncharacterized protein</fullName>
    </submittedName>
</protein>
<reference evidence="1" key="1">
    <citation type="submission" date="2009-01" db="EMBL/GenBank/DDBJ databases">
        <title>Complete sequence of plasmid1 of Arthrobacter chlorophenolicus A6.</title>
        <authorList>
            <consortium name="US DOE Joint Genome Institute"/>
            <person name="Lucas S."/>
            <person name="Copeland A."/>
            <person name="Lapidus A."/>
            <person name="Glavina del Rio T."/>
            <person name="Tice H."/>
            <person name="Bruce D."/>
            <person name="Goodwin L."/>
            <person name="Pitluck S."/>
            <person name="Goltsman E."/>
            <person name="Clum A."/>
            <person name="Larimer F."/>
            <person name="Land M."/>
            <person name="Hauser L."/>
            <person name="Kyrpides N."/>
            <person name="Mikhailova N."/>
            <person name="Jansson J."/>
            <person name="Richardson P."/>
        </authorList>
    </citation>
    <scope>NUCLEOTIDE SEQUENCE [LARGE SCALE GENOMIC DNA]</scope>
    <source>
        <strain evidence="1">A6</strain>
        <plasmid evidence="1">pACHL01</plasmid>
    </source>
</reference>
<dbReference type="EMBL" id="CP001342">
    <property type="protein sequence ID" value="ACL42243.1"/>
    <property type="molecule type" value="Genomic_DNA"/>
</dbReference>
<dbReference type="KEGG" id="ach:Achl_4292"/>
<proteinExistence type="predicted"/>
<evidence type="ECO:0000313" key="1">
    <source>
        <dbReference type="EMBL" id="ACL42243.1"/>
    </source>
</evidence>
<dbReference type="AlphaFoldDB" id="B8HIJ6"/>
<keyword evidence="2" id="KW-1185">Reference proteome</keyword>
<keyword evidence="1" id="KW-0614">Plasmid</keyword>